<dbReference type="InterPro" id="IPR002885">
    <property type="entry name" value="PPR_rpt"/>
</dbReference>
<dbReference type="InterPro" id="IPR011990">
    <property type="entry name" value="TPR-like_helical_dom_sf"/>
</dbReference>
<dbReference type="InterPro" id="IPR046960">
    <property type="entry name" value="PPR_At4g14850-like_plant"/>
</dbReference>
<dbReference type="STRING" id="88036.D8SVP4"/>
<accession>D8SVP4</accession>
<protein>
    <recommendedName>
        <fullName evidence="5">Pentacotripeptide-repeat region of PRORP domain-containing protein</fullName>
    </recommendedName>
</protein>
<evidence type="ECO:0000256" key="2">
    <source>
        <dbReference type="PROSITE-ProRule" id="PRU00708"/>
    </source>
</evidence>
<dbReference type="EMBL" id="GL377646">
    <property type="protein sequence ID" value="EFJ11536.1"/>
    <property type="molecule type" value="Genomic_DNA"/>
</dbReference>
<dbReference type="AlphaFoldDB" id="D8SVP4"/>
<dbReference type="PANTHER" id="PTHR47926">
    <property type="entry name" value="PENTATRICOPEPTIDE REPEAT-CONTAINING PROTEIN"/>
    <property type="match status" value="1"/>
</dbReference>
<dbReference type="InParanoid" id="D8SVP4"/>
<evidence type="ECO:0000256" key="1">
    <source>
        <dbReference type="ARBA" id="ARBA00022737"/>
    </source>
</evidence>
<keyword evidence="1" id="KW-0677">Repeat</keyword>
<feature type="repeat" description="PPR" evidence="2">
    <location>
        <begin position="136"/>
        <end position="170"/>
    </location>
</feature>
<evidence type="ECO:0000313" key="3">
    <source>
        <dbReference type="EMBL" id="EFJ11536.1"/>
    </source>
</evidence>
<dbReference type="SUPFAM" id="SSF48452">
    <property type="entry name" value="TPR-like"/>
    <property type="match status" value="1"/>
</dbReference>
<dbReference type="HOGENOM" id="CLU_002706_0_0_1"/>
<feature type="repeat" description="PPR" evidence="2">
    <location>
        <begin position="15"/>
        <end position="49"/>
    </location>
</feature>
<dbReference type="Pfam" id="PF01535">
    <property type="entry name" value="PPR"/>
    <property type="match status" value="3"/>
</dbReference>
<dbReference type="eggNOG" id="KOG4197">
    <property type="taxonomic scope" value="Eukaryota"/>
</dbReference>
<reference evidence="3 4" key="1">
    <citation type="journal article" date="2011" name="Science">
        <title>The Selaginella genome identifies genetic changes associated with the evolution of vascular plants.</title>
        <authorList>
            <person name="Banks J.A."/>
            <person name="Nishiyama T."/>
            <person name="Hasebe M."/>
            <person name="Bowman J.L."/>
            <person name="Gribskov M."/>
            <person name="dePamphilis C."/>
            <person name="Albert V.A."/>
            <person name="Aono N."/>
            <person name="Aoyama T."/>
            <person name="Ambrose B.A."/>
            <person name="Ashton N.W."/>
            <person name="Axtell M.J."/>
            <person name="Barker E."/>
            <person name="Barker M.S."/>
            <person name="Bennetzen J.L."/>
            <person name="Bonawitz N.D."/>
            <person name="Chapple C."/>
            <person name="Cheng C."/>
            <person name="Correa L.G."/>
            <person name="Dacre M."/>
            <person name="DeBarry J."/>
            <person name="Dreyer I."/>
            <person name="Elias M."/>
            <person name="Engstrom E.M."/>
            <person name="Estelle M."/>
            <person name="Feng L."/>
            <person name="Finet C."/>
            <person name="Floyd S.K."/>
            <person name="Frommer W.B."/>
            <person name="Fujita T."/>
            <person name="Gramzow L."/>
            <person name="Gutensohn M."/>
            <person name="Harholt J."/>
            <person name="Hattori M."/>
            <person name="Heyl A."/>
            <person name="Hirai T."/>
            <person name="Hiwatashi Y."/>
            <person name="Ishikawa M."/>
            <person name="Iwata M."/>
            <person name="Karol K.G."/>
            <person name="Koehler B."/>
            <person name="Kolukisaoglu U."/>
            <person name="Kubo M."/>
            <person name="Kurata T."/>
            <person name="Lalonde S."/>
            <person name="Li K."/>
            <person name="Li Y."/>
            <person name="Litt A."/>
            <person name="Lyons E."/>
            <person name="Manning G."/>
            <person name="Maruyama T."/>
            <person name="Michael T.P."/>
            <person name="Mikami K."/>
            <person name="Miyazaki S."/>
            <person name="Morinaga S."/>
            <person name="Murata T."/>
            <person name="Mueller-Roeber B."/>
            <person name="Nelson D.R."/>
            <person name="Obara M."/>
            <person name="Oguri Y."/>
            <person name="Olmstead R.G."/>
            <person name="Onodera N."/>
            <person name="Petersen B.L."/>
            <person name="Pils B."/>
            <person name="Prigge M."/>
            <person name="Rensing S.A."/>
            <person name="Riano-Pachon D.M."/>
            <person name="Roberts A.W."/>
            <person name="Sato Y."/>
            <person name="Scheller H.V."/>
            <person name="Schulz B."/>
            <person name="Schulz C."/>
            <person name="Shakirov E.V."/>
            <person name="Shibagaki N."/>
            <person name="Shinohara N."/>
            <person name="Shippen D.E."/>
            <person name="Soerensen I."/>
            <person name="Sotooka R."/>
            <person name="Sugimoto N."/>
            <person name="Sugita M."/>
            <person name="Sumikawa N."/>
            <person name="Tanurdzic M."/>
            <person name="Theissen G."/>
            <person name="Ulvskov P."/>
            <person name="Wakazuki S."/>
            <person name="Weng J.K."/>
            <person name="Willats W.W."/>
            <person name="Wipf D."/>
            <person name="Wolf P.G."/>
            <person name="Yang L."/>
            <person name="Zimmer A.D."/>
            <person name="Zhu Q."/>
            <person name="Mitros T."/>
            <person name="Hellsten U."/>
            <person name="Loque D."/>
            <person name="Otillar R."/>
            <person name="Salamov A."/>
            <person name="Schmutz J."/>
            <person name="Shapiro H."/>
            <person name="Lindquist E."/>
            <person name="Lucas S."/>
            <person name="Rokhsar D."/>
            <person name="Grigoriev I.V."/>
        </authorList>
    </citation>
    <scope>NUCLEOTIDE SEQUENCE [LARGE SCALE GENOMIC DNA]</scope>
</reference>
<keyword evidence="4" id="KW-1185">Reference proteome</keyword>
<dbReference type="GO" id="GO:0009451">
    <property type="term" value="P:RNA modification"/>
    <property type="evidence" value="ECO:0007669"/>
    <property type="project" value="InterPro"/>
</dbReference>
<evidence type="ECO:0000313" key="4">
    <source>
        <dbReference type="Proteomes" id="UP000001514"/>
    </source>
</evidence>
<gene>
    <name evidence="3" type="ORF">SELMODRAFT_125978</name>
</gene>
<dbReference type="FunFam" id="1.25.40.10:FF:000158">
    <property type="entry name" value="pentatricopeptide repeat-containing protein At2g33680"/>
    <property type="match status" value="1"/>
</dbReference>
<dbReference type="NCBIfam" id="TIGR00756">
    <property type="entry name" value="PPR"/>
    <property type="match status" value="3"/>
</dbReference>
<dbReference type="Gene3D" id="1.25.40.10">
    <property type="entry name" value="Tetratricopeptide repeat domain"/>
    <property type="match status" value="3"/>
</dbReference>
<dbReference type="Pfam" id="PF13041">
    <property type="entry name" value="PPR_2"/>
    <property type="match status" value="1"/>
</dbReference>
<dbReference type="KEGG" id="smo:SELMODRAFT_125978"/>
<dbReference type="OMA" id="CNALIWV"/>
<name>D8SVP4_SELML</name>
<evidence type="ECO:0008006" key="5">
    <source>
        <dbReference type="Google" id="ProtNLM"/>
    </source>
</evidence>
<dbReference type="PROSITE" id="PS51375">
    <property type="entry name" value="PPR"/>
    <property type="match status" value="2"/>
</dbReference>
<organism evidence="4">
    <name type="scientific">Selaginella moellendorffii</name>
    <name type="common">Spikemoss</name>
    <dbReference type="NCBI Taxonomy" id="88036"/>
    <lineage>
        <taxon>Eukaryota</taxon>
        <taxon>Viridiplantae</taxon>
        <taxon>Streptophyta</taxon>
        <taxon>Embryophyta</taxon>
        <taxon>Tracheophyta</taxon>
        <taxon>Lycopodiopsida</taxon>
        <taxon>Selaginellales</taxon>
        <taxon>Selaginellaceae</taxon>
        <taxon>Selaginella</taxon>
    </lineage>
</organism>
<dbReference type="GO" id="GO:0048731">
    <property type="term" value="P:system development"/>
    <property type="evidence" value="ECO:0007669"/>
    <property type="project" value="UniProtKB-ARBA"/>
</dbReference>
<dbReference type="Proteomes" id="UP000001514">
    <property type="component" value="Unassembled WGS sequence"/>
</dbReference>
<dbReference type="Gramene" id="EFJ11536">
    <property type="protein sequence ID" value="EFJ11536"/>
    <property type="gene ID" value="SELMODRAFT_125978"/>
</dbReference>
<dbReference type="GO" id="GO:0003723">
    <property type="term" value="F:RNA binding"/>
    <property type="evidence" value="ECO:0007669"/>
    <property type="project" value="InterPro"/>
</dbReference>
<sequence length="296" mass="32855">MREAKAAFESIKEPNVFSTTILLTAYAQNGHIVSAKSFFDQMSERNIYSWTTLITFFESYKDLESALDTFTRMPAWNSATWNSIVSAHTQAGHMLDFMDFEKFNSEITCNALIWVFLQNGNLDKARDLFESASHRDIVSWNTLLQGYVDWELVEEAANLFERMPAHNAVSCTPNQTTFASVLAGISYVGGLEDARSCFGSMVWDHGIPASAMHFCCVVDVLGRAGQIKDAMDLVESLPYNPMEVEWTALLGASKTQGDIRTGALVASRVTEFDSHNSAAYSLLSNVCSFASEIEVP</sequence>
<proteinExistence type="predicted"/>